<evidence type="ECO:0000259" key="4">
    <source>
        <dbReference type="SMART" id="SM00852"/>
    </source>
</evidence>
<gene>
    <name evidence="5" type="ORF">K9W46_11240</name>
</gene>
<dbReference type="InterPro" id="IPR036688">
    <property type="entry name" value="MoeA_C_domain_IV_sf"/>
</dbReference>
<dbReference type="NCBIfam" id="NF045515">
    <property type="entry name" value="Glp_gephyrin"/>
    <property type="match status" value="1"/>
</dbReference>
<dbReference type="Proteomes" id="UP001200513">
    <property type="component" value="Chromosome"/>
</dbReference>
<dbReference type="SUPFAM" id="SSF53218">
    <property type="entry name" value="Molybdenum cofactor biosynthesis proteins"/>
    <property type="match status" value="1"/>
</dbReference>
<dbReference type="Gene3D" id="2.40.340.10">
    <property type="entry name" value="MoeA, C-terminal, domain IV"/>
    <property type="match status" value="1"/>
</dbReference>
<dbReference type="InterPro" id="IPR036425">
    <property type="entry name" value="MoaB/Mog-like_dom_sf"/>
</dbReference>
<dbReference type="InterPro" id="IPR005110">
    <property type="entry name" value="MoeA_linker/N"/>
</dbReference>
<comment type="pathway">
    <text evidence="1">Cofactor biosynthesis; molybdopterin biosynthesis.</text>
</comment>
<organism evidence="5">
    <name type="scientific">Candidatus Heimdallarchaeum endolithica</name>
    <dbReference type="NCBI Taxonomy" id="2876572"/>
    <lineage>
        <taxon>Archaea</taxon>
        <taxon>Promethearchaeati</taxon>
        <taxon>Candidatus Heimdallarchaeota</taxon>
        <taxon>Candidatus Heimdallarchaeia (ex Rinke et al. 2021) (nom. nud.)</taxon>
        <taxon>Candidatus Heimdallarchaeales</taxon>
        <taxon>Candidatus Heimdallarchaeaceae</taxon>
        <taxon>Candidatus Heimdallarchaeum</taxon>
    </lineage>
</organism>
<dbReference type="Gene3D" id="2.170.190.11">
    <property type="entry name" value="Molybdopterin biosynthesis moea protein, domain 3"/>
    <property type="match status" value="1"/>
</dbReference>
<dbReference type="EMBL" id="CP084167">
    <property type="protein sequence ID" value="UJG42939.1"/>
    <property type="molecule type" value="Genomic_DNA"/>
</dbReference>
<accession>A0A9Y1BPS6</accession>
<feature type="domain" description="MoaB/Mog" evidence="4">
    <location>
        <begin position="186"/>
        <end position="323"/>
    </location>
</feature>
<protein>
    <submittedName>
        <fullName evidence="5">Molybdenum cofactor biosynthesis protein</fullName>
    </submittedName>
</protein>
<name>A0A9Y1BPS6_9ARCH</name>
<evidence type="ECO:0000256" key="1">
    <source>
        <dbReference type="ARBA" id="ARBA00005046"/>
    </source>
</evidence>
<dbReference type="Pfam" id="PF03454">
    <property type="entry name" value="MoeA_C"/>
    <property type="match status" value="1"/>
</dbReference>
<dbReference type="GO" id="GO:0005737">
    <property type="term" value="C:cytoplasm"/>
    <property type="evidence" value="ECO:0007669"/>
    <property type="project" value="TreeGrafter"/>
</dbReference>
<reference evidence="5" key="1">
    <citation type="journal article" date="2022" name="Nat. Microbiol.">
        <title>Unique mobile elements and scalable gene flow at the prokaryote-eukaryote boundary revealed by circularized Asgard archaea genomes.</title>
        <authorList>
            <person name="Wu F."/>
            <person name="Speth D.R."/>
            <person name="Philosof A."/>
            <person name="Cremiere A."/>
            <person name="Narayanan A."/>
            <person name="Barco R.A."/>
            <person name="Connon S.A."/>
            <person name="Amend J.P."/>
            <person name="Antoshechkin I.A."/>
            <person name="Orphan V.J."/>
        </authorList>
    </citation>
    <scope>NUCLEOTIDE SEQUENCE</scope>
    <source>
        <strain evidence="5">PR6</strain>
    </source>
</reference>
<dbReference type="SUPFAM" id="SSF63882">
    <property type="entry name" value="MoeA N-terminal region -like"/>
    <property type="match status" value="1"/>
</dbReference>
<dbReference type="PANTHER" id="PTHR10192">
    <property type="entry name" value="MOLYBDOPTERIN BIOSYNTHESIS PROTEIN"/>
    <property type="match status" value="1"/>
</dbReference>
<dbReference type="InterPro" id="IPR005111">
    <property type="entry name" value="MoeA_C_domain_IV"/>
</dbReference>
<dbReference type="SUPFAM" id="SSF63867">
    <property type="entry name" value="MoeA C-terminal domain-like"/>
    <property type="match status" value="1"/>
</dbReference>
<evidence type="ECO:0000313" key="5">
    <source>
        <dbReference type="EMBL" id="UJG42939.1"/>
    </source>
</evidence>
<dbReference type="CDD" id="cd00887">
    <property type="entry name" value="MoeA"/>
    <property type="match status" value="1"/>
</dbReference>
<dbReference type="Gene3D" id="3.90.105.10">
    <property type="entry name" value="Molybdopterin biosynthesis moea protein, domain 2"/>
    <property type="match status" value="1"/>
</dbReference>
<dbReference type="FunFam" id="2.40.340.10:FF:000005">
    <property type="entry name" value="Molybdopterin molybdenumtransferase MoeA"/>
    <property type="match status" value="1"/>
</dbReference>
<evidence type="ECO:0000256" key="3">
    <source>
        <dbReference type="ARBA" id="ARBA00023150"/>
    </source>
</evidence>
<dbReference type="NCBIfam" id="TIGR00177">
    <property type="entry name" value="molyb_syn"/>
    <property type="match status" value="1"/>
</dbReference>
<dbReference type="InterPro" id="IPR036135">
    <property type="entry name" value="MoeA_linker/N_sf"/>
</dbReference>
<dbReference type="PANTHER" id="PTHR10192:SF5">
    <property type="entry name" value="GEPHYRIN"/>
    <property type="match status" value="1"/>
</dbReference>
<dbReference type="GO" id="GO:0061599">
    <property type="term" value="F:molybdopterin molybdotransferase activity"/>
    <property type="evidence" value="ECO:0007669"/>
    <property type="project" value="TreeGrafter"/>
</dbReference>
<evidence type="ECO:0000256" key="2">
    <source>
        <dbReference type="ARBA" id="ARBA00010763"/>
    </source>
</evidence>
<dbReference type="AlphaFoldDB" id="A0A9Y1BPS6"/>
<comment type="similarity">
    <text evidence="2">Belongs to the MoeA family.</text>
</comment>
<dbReference type="InterPro" id="IPR038987">
    <property type="entry name" value="MoeA-like"/>
</dbReference>
<dbReference type="InterPro" id="IPR001453">
    <property type="entry name" value="MoaB/Mog_dom"/>
</dbReference>
<proteinExistence type="inferred from homology"/>
<dbReference type="Gene3D" id="3.40.980.10">
    <property type="entry name" value="MoaB/Mog-like domain"/>
    <property type="match status" value="1"/>
</dbReference>
<sequence length="402" mass="43634">MRPFKELISLDEALRILDENTTPLLETETVSILELLGRVSAQDVVADLNIPPFNRAAMDGYAVKASSTFSASDRNPVYLECIDKILAGDVPNKEINENECVEIATGAMLPSSADAVIPVEYTNRKGNKIEIIKSFPPNANVSLEGVDIKKGEKVIEKGVVLVPGRIGVLAALNISSLEVYRKPKVAIIPTGREVAPLGGELKLGQVYDINTYTISSLIKDIGGEPIIFNIVEDKFEDLEKAILEALEKADLVLILGGSSVGERDINIDVLEKHGIILFHGVQLKPGKPNLCAKVNGKLILNLAGYPTSCLTNGYIIVSPVVKKMAHLPDRPKQKVKAKLGRKIVSNLGRHQFFTVRLEGDIAYPAFKESGAITSIALADGYIEIPYNVDLIEEGAEVEVTLF</sequence>
<dbReference type="SMART" id="SM00852">
    <property type="entry name" value="MoCF_biosynth"/>
    <property type="match status" value="1"/>
</dbReference>
<dbReference type="GO" id="GO:0006777">
    <property type="term" value="P:Mo-molybdopterin cofactor biosynthetic process"/>
    <property type="evidence" value="ECO:0007669"/>
    <property type="project" value="UniProtKB-KW"/>
</dbReference>
<dbReference type="Pfam" id="PF03453">
    <property type="entry name" value="MoeA_N"/>
    <property type="match status" value="1"/>
</dbReference>
<keyword evidence="3" id="KW-0501">Molybdenum cofactor biosynthesis</keyword>
<dbReference type="Pfam" id="PF00994">
    <property type="entry name" value="MoCF_biosynth"/>
    <property type="match status" value="1"/>
</dbReference>